<feature type="signal peptide" evidence="2">
    <location>
        <begin position="1"/>
        <end position="23"/>
    </location>
</feature>
<dbReference type="EMBL" id="JAWRVI010000033">
    <property type="protein sequence ID" value="KAK4087261.1"/>
    <property type="molecule type" value="Genomic_DNA"/>
</dbReference>
<dbReference type="Proteomes" id="UP001287286">
    <property type="component" value="Unassembled WGS sequence"/>
</dbReference>
<evidence type="ECO:0000313" key="3">
    <source>
        <dbReference type="EMBL" id="KAK4087261.1"/>
    </source>
</evidence>
<proteinExistence type="predicted"/>
<keyword evidence="4" id="KW-1185">Reference proteome</keyword>
<evidence type="ECO:0000313" key="4">
    <source>
        <dbReference type="Proteomes" id="UP001287286"/>
    </source>
</evidence>
<accession>A0ABR0BTN7</accession>
<organism evidence="3 4">
    <name type="scientific">Purpureocillium lilacinum</name>
    <name type="common">Paecilomyces lilacinus</name>
    <dbReference type="NCBI Taxonomy" id="33203"/>
    <lineage>
        <taxon>Eukaryota</taxon>
        <taxon>Fungi</taxon>
        <taxon>Dikarya</taxon>
        <taxon>Ascomycota</taxon>
        <taxon>Pezizomycotina</taxon>
        <taxon>Sordariomycetes</taxon>
        <taxon>Hypocreomycetidae</taxon>
        <taxon>Hypocreales</taxon>
        <taxon>Ophiocordycipitaceae</taxon>
        <taxon>Purpureocillium</taxon>
    </lineage>
</organism>
<gene>
    <name evidence="3" type="ORF">Purlil1_8336</name>
</gene>
<comment type="caution">
    <text evidence="3">The sequence shown here is derived from an EMBL/GenBank/DDBJ whole genome shotgun (WGS) entry which is preliminary data.</text>
</comment>
<feature type="region of interest" description="Disordered" evidence="1">
    <location>
        <begin position="107"/>
        <end position="126"/>
    </location>
</feature>
<evidence type="ECO:0000256" key="2">
    <source>
        <dbReference type="SAM" id="SignalP"/>
    </source>
</evidence>
<reference evidence="3 4" key="1">
    <citation type="journal article" date="2024" name="Microbiol. Resour. Announc.">
        <title>Genome annotations for the ascomycete fungi Trichoderma harzianum, Trichoderma aggressivum, and Purpureocillium lilacinum.</title>
        <authorList>
            <person name="Beijen E.P.W."/>
            <person name="Ohm R.A."/>
        </authorList>
    </citation>
    <scope>NUCLEOTIDE SEQUENCE [LARGE SCALE GENOMIC DNA]</scope>
    <source>
        <strain evidence="3 4">CBS 150709</strain>
    </source>
</reference>
<keyword evidence="2" id="KW-0732">Signal</keyword>
<feature type="chain" id="PRO_5045082101" evidence="2">
    <location>
        <begin position="24"/>
        <end position="285"/>
    </location>
</feature>
<sequence>MQASHCPHCPHCVALHHIAPVLRLVCSSLAALDRFARSGFRGTAIGARQRGWVRGGTTKTAAAHLQASTRPWPPWPCLLQRRRRQTLLYLTRPGTYVAHARPVSAGRQVGTPAAQPRPASALAGTRGPVGVASQWASCEVGTRHQSVGGDARVSSMAWIAHTVLSLCVRAGAAARSPSRKGKKRSSSPAMAELRFTLLSPLPSPHPRTSRPAIPSVRSPPPPPFVCPVFSLSSVTRSLVAFPCLSLFASPRNKTSFRVFDVAPPPPPLSTVGIVNDLVLAPVPPL</sequence>
<protein>
    <submittedName>
        <fullName evidence="3">Uncharacterized protein</fullName>
    </submittedName>
</protein>
<name>A0ABR0BTN7_PURLI</name>
<evidence type="ECO:0000256" key="1">
    <source>
        <dbReference type="SAM" id="MobiDB-lite"/>
    </source>
</evidence>